<gene>
    <name evidence="1" type="ORF">BT62DRAFT_930853</name>
</gene>
<evidence type="ECO:0000313" key="1">
    <source>
        <dbReference type="EMBL" id="KAG7447809.1"/>
    </source>
</evidence>
<evidence type="ECO:0000313" key="2">
    <source>
        <dbReference type="Proteomes" id="UP000812287"/>
    </source>
</evidence>
<accession>A0A9P7VX49</accession>
<dbReference type="EMBL" id="MU250531">
    <property type="protein sequence ID" value="KAG7447809.1"/>
    <property type="molecule type" value="Genomic_DNA"/>
</dbReference>
<proteinExistence type="predicted"/>
<organism evidence="1 2">
    <name type="scientific">Guyanagaster necrorhizus</name>
    <dbReference type="NCBI Taxonomy" id="856835"/>
    <lineage>
        <taxon>Eukaryota</taxon>
        <taxon>Fungi</taxon>
        <taxon>Dikarya</taxon>
        <taxon>Basidiomycota</taxon>
        <taxon>Agaricomycotina</taxon>
        <taxon>Agaricomycetes</taxon>
        <taxon>Agaricomycetidae</taxon>
        <taxon>Agaricales</taxon>
        <taxon>Marasmiineae</taxon>
        <taxon>Physalacriaceae</taxon>
        <taxon>Guyanagaster</taxon>
    </lineage>
</organism>
<dbReference type="Proteomes" id="UP000812287">
    <property type="component" value="Unassembled WGS sequence"/>
</dbReference>
<sequence>MCISVLPVANPEPTGIDRNEEICIRTGVLERRHLYRDSLITVNVIVIHAERVSWVHE</sequence>
<comment type="caution">
    <text evidence="1">The sequence shown here is derived from an EMBL/GenBank/DDBJ whole genome shotgun (WGS) entry which is preliminary data.</text>
</comment>
<keyword evidence="2" id="KW-1185">Reference proteome</keyword>
<dbReference type="AlphaFoldDB" id="A0A9P7VX49"/>
<dbReference type="GeneID" id="66108312"/>
<name>A0A9P7VX49_9AGAR</name>
<protein>
    <submittedName>
        <fullName evidence="1">Uncharacterized protein</fullName>
    </submittedName>
</protein>
<dbReference type="RefSeq" id="XP_043041309.1">
    <property type="nucleotide sequence ID" value="XM_043186015.1"/>
</dbReference>
<reference evidence="1" key="1">
    <citation type="submission" date="2020-11" db="EMBL/GenBank/DDBJ databases">
        <title>Adaptations for nitrogen fixation in a non-lichenized fungal sporocarp promotes dispersal by wood-feeding termites.</title>
        <authorList>
            <consortium name="DOE Joint Genome Institute"/>
            <person name="Koch R.A."/>
            <person name="Yoon G."/>
            <person name="Arayal U."/>
            <person name="Lail K."/>
            <person name="Amirebrahimi M."/>
            <person name="Labutti K."/>
            <person name="Lipzen A."/>
            <person name="Riley R."/>
            <person name="Barry K."/>
            <person name="Henrissat B."/>
            <person name="Grigoriev I.V."/>
            <person name="Herr J.R."/>
            <person name="Aime M.C."/>
        </authorList>
    </citation>
    <scope>NUCLEOTIDE SEQUENCE</scope>
    <source>
        <strain evidence="1">MCA 3950</strain>
    </source>
</reference>